<organism evidence="1 2">
    <name type="scientific">Arachis hypogaea</name>
    <name type="common">Peanut</name>
    <dbReference type="NCBI Taxonomy" id="3818"/>
    <lineage>
        <taxon>Eukaryota</taxon>
        <taxon>Viridiplantae</taxon>
        <taxon>Streptophyta</taxon>
        <taxon>Embryophyta</taxon>
        <taxon>Tracheophyta</taxon>
        <taxon>Spermatophyta</taxon>
        <taxon>Magnoliopsida</taxon>
        <taxon>eudicotyledons</taxon>
        <taxon>Gunneridae</taxon>
        <taxon>Pentapetalae</taxon>
        <taxon>rosids</taxon>
        <taxon>fabids</taxon>
        <taxon>Fabales</taxon>
        <taxon>Fabaceae</taxon>
        <taxon>Papilionoideae</taxon>
        <taxon>50 kb inversion clade</taxon>
        <taxon>dalbergioids sensu lato</taxon>
        <taxon>Dalbergieae</taxon>
        <taxon>Pterocarpus clade</taxon>
        <taxon>Arachis</taxon>
    </lineage>
</organism>
<dbReference type="STRING" id="3818.A0A445ENP9"/>
<dbReference type="EMBL" id="SDMP01000001">
    <property type="protein sequence ID" value="RYR76982.1"/>
    <property type="molecule type" value="Genomic_DNA"/>
</dbReference>
<gene>
    <name evidence="1" type="ORF">Ahy_A01g001472</name>
</gene>
<evidence type="ECO:0000313" key="2">
    <source>
        <dbReference type="Proteomes" id="UP000289738"/>
    </source>
</evidence>
<proteinExistence type="predicted"/>
<evidence type="ECO:0000313" key="1">
    <source>
        <dbReference type="EMBL" id="RYR76982.1"/>
    </source>
</evidence>
<evidence type="ECO:0008006" key="3">
    <source>
        <dbReference type="Google" id="ProtNLM"/>
    </source>
</evidence>
<dbReference type="AlphaFoldDB" id="A0A445ENP9"/>
<comment type="caution">
    <text evidence="1">The sequence shown here is derived from an EMBL/GenBank/DDBJ whole genome shotgun (WGS) entry which is preliminary data.</text>
</comment>
<accession>A0A445ENP9</accession>
<protein>
    <recommendedName>
        <fullName evidence="3">Zinc finger PMZ-type domain-containing protein</fullName>
    </recommendedName>
</protein>
<reference evidence="1 2" key="1">
    <citation type="submission" date="2019-01" db="EMBL/GenBank/DDBJ databases">
        <title>Sequencing of cultivated peanut Arachis hypogaea provides insights into genome evolution and oil improvement.</title>
        <authorList>
            <person name="Chen X."/>
        </authorList>
    </citation>
    <scope>NUCLEOTIDE SEQUENCE [LARGE SCALE GENOMIC DNA]</scope>
    <source>
        <strain evidence="2">cv. Fuhuasheng</strain>
        <tissue evidence="1">Leaves</tissue>
    </source>
</reference>
<name>A0A445ENP9_ARAHY</name>
<keyword evidence="2" id="KW-1185">Reference proteome</keyword>
<sequence length="187" mass="20871">MTGIPCPHTCAAIKLLHGNIYTYVEECYLKSSQEKIYASSMIPIETHDMPDVNNLTLTDWENNIFLMPPTTTRPPGRPCKKRRESQFQDVRVYKCSRCDQSGHGGKSCILLAVLPEPVETKYKVKSRTLKRVALGSFRRGLLLRVTRGVKGAMADVGGMSFTTGGELQKTILSKDDDFASDNLAGWR</sequence>
<dbReference type="Proteomes" id="UP000289738">
    <property type="component" value="Chromosome A01"/>
</dbReference>